<dbReference type="EC" id="1.1.1.37" evidence="2 6"/>
<keyword evidence="5 6" id="KW-0520">NAD</keyword>
<evidence type="ECO:0000256" key="8">
    <source>
        <dbReference type="PIRSR" id="PIRSR000102-2"/>
    </source>
</evidence>
<feature type="binding site" evidence="6 8">
    <location>
        <position position="101"/>
    </location>
    <ligand>
        <name>substrate</name>
    </ligand>
</feature>
<keyword evidence="13" id="KW-1185">Reference proteome</keyword>
<evidence type="ECO:0000256" key="5">
    <source>
        <dbReference type="ARBA" id="ARBA00023027"/>
    </source>
</evidence>
<dbReference type="EMBL" id="JAKMUT010000004">
    <property type="protein sequence ID" value="MCZ9289735.1"/>
    <property type="molecule type" value="Genomic_DNA"/>
</dbReference>
<dbReference type="SUPFAM" id="SSF56327">
    <property type="entry name" value="LDH C-terminal domain-like"/>
    <property type="match status" value="1"/>
</dbReference>
<dbReference type="CDD" id="cd01338">
    <property type="entry name" value="MDH_chloroplast-like"/>
    <property type="match status" value="1"/>
</dbReference>
<feature type="binding site" evidence="6 8">
    <location>
        <position position="134"/>
    </location>
    <ligand>
        <name>substrate</name>
    </ligand>
</feature>
<proteinExistence type="inferred from homology"/>
<comment type="function">
    <text evidence="6">Catalyzes the reversible oxidation of malate to oxaloacetate.</text>
</comment>
<name>A0A9X3LMC5_9CORY</name>
<dbReference type="GO" id="GO:0006108">
    <property type="term" value="P:malate metabolic process"/>
    <property type="evidence" value="ECO:0007669"/>
    <property type="project" value="InterPro"/>
</dbReference>
<dbReference type="InterPro" id="IPR010945">
    <property type="entry name" value="Malate_DH_type2"/>
</dbReference>
<protein>
    <recommendedName>
        <fullName evidence="3 6">Malate dehydrogenase</fullName>
        <ecNumber evidence="2 6">1.1.1.37</ecNumber>
    </recommendedName>
</protein>
<feature type="binding site" evidence="6 9">
    <location>
        <begin position="15"/>
        <end position="21"/>
    </location>
    <ligand>
        <name>NAD(+)</name>
        <dbReference type="ChEBI" id="CHEBI:57540"/>
    </ligand>
</feature>
<dbReference type="InterPro" id="IPR022383">
    <property type="entry name" value="Lactate/malate_DH_C"/>
</dbReference>
<evidence type="ECO:0000256" key="7">
    <source>
        <dbReference type="PIRSR" id="PIRSR000102-1"/>
    </source>
</evidence>
<gene>
    <name evidence="6" type="primary">mdh</name>
    <name evidence="12" type="ORF">L8V00_05895</name>
</gene>
<dbReference type="HAMAP" id="MF_01517">
    <property type="entry name" value="Malate_dehydrog_2"/>
    <property type="match status" value="1"/>
</dbReference>
<comment type="similarity">
    <text evidence="1 6">Belongs to the LDH/MDH superfamily. MDH type 2 family.</text>
</comment>
<dbReference type="Proteomes" id="UP001146469">
    <property type="component" value="Unassembled WGS sequence"/>
</dbReference>
<reference evidence="12" key="1">
    <citation type="submission" date="2022-02" db="EMBL/GenBank/DDBJ databases">
        <title>Corynebacterium sp. from urogenital microbiome.</title>
        <authorList>
            <person name="Cappelli E.A."/>
            <person name="Ribeiro T.G."/>
            <person name="Peixe L."/>
        </authorList>
    </citation>
    <scope>NUCLEOTIDE SEQUENCE</scope>
    <source>
        <strain evidence="12">C8Ua_174</strain>
    </source>
</reference>
<evidence type="ECO:0000259" key="10">
    <source>
        <dbReference type="Pfam" id="PF00056"/>
    </source>
</evidence>
<dbReference type="Gene3D" id="3.90.110.10">
    <property type="entry name" value="Lactate dehydrogenase/glycoside hydrolase, family 4, C-terminal"/>
    <property type="match status" value="1"/>
</dbReference>
<dbReference type="InterPro" id="IPR015955">
    <property type="entry name" value="Lactate_DH/Glyco_Ohase_4_C"/>
</dbReference>
<keyword evidence="6" id="KW-0816">Tricarboxylic acid cycle</keyword>
<comment type="caution">
    <text evidence="12">The sequence shown here is derived from an EMBL/GenBank/DDBJ whole genome shotgun (WGS) entry which is preliminary data.</text>
</comment>
<dbReference type="GO" id="GO:0030060">
    <property type="term" value="F:L-malate dehydrogenase (NAD+) activity"/>
    <property type="evidence" value="ECO:0007669"/>
    <property type="project" value="UniProtKB-UniRule"/>
</dbReference>
<feature type="binding site" evidence="6 8">
    <location>
        <position position="165"/>
    </location>
    <ligand>
        <name>substrate</name>
    </ligand>
</feature>
<evidence type="ECO:0000313" key="12">
    <source>
        <dbReference type="EMBL" id="MCZ9289735.1"/>
    </source>
</evidence>
<feature type="binding site" evidence="6">
    <location>
        <position position="115"/>
    </location>
    <ligand>
        <name>NAD(+)</name>
        <dbReference type="ChEBI" id="CHEBI:57540"/>
    </ligand>
</feature>
<dbReference type="Gene3D" id="3.40.50.720">
    <property type="entry name" value="NAD(P)-binding Rossmann-like Domain"/>
    <property type="match status" value="1"/>
</dbReference>
<dbReference type="Pfam" id="PF02866">
    <property type="entry name" value="Ldh_1_C"/>
    <property type="match status" value="1"/>
</dbReference>
<dbReference type="NCBIfam" id="NF003916">
    <property type="entry name" value="PRK05442.1"/>
    <property type="match status" value="1"/>
</dbReference>
<evidence type="ECO:0000256" key="3">
    <source>
        <dbReference type="ARBA" id="ARBA00020382"/>
    </source>
</evidence>
<dbReference type="InterPro" id="IPR036291">
    <property type="entry name" value="NAD(P)-bd_dom_sf"/>
</dbReference>
<feature type="active site" description="Proton acceptor" evidence="6 7">
    <location>
        <position position="190"/>
    </location>
</feature>
<dbReference type="RefSeq" id="WP_269944488.1">
    <property type="nucleotide sequence ID" value="NZ_JAKMUT010000004.1"/>
</dbReference>
<feature type="binding site" evidence="6 9">
    <location>
        <position position="108"/>
    </location>
    <ligand>
        <name>NAD(+)</name>
        <dbReference type="ChEBI" id="CHEBI:57540"/>
    </ligand>
</feature>
<evidence type="ECO:0000256" key="9">
    <source>
        <dbReference type="PIRSR" id="PIRSR000102-3"/>
    </source>
</evidence>
<evidence type="ECO:0000256" key="4">
    <source>
        <dbReference type="ARBA" id="ARBA00023002"/>
    </source>
</evidence>
<evidence type="ECO:0000256" key="1">
    <source>
        <dbReference type="ARBA" id="ARBA00009613"/>
    </source>
</evidence>
<dbReference type="InterPro" id="IPR001557">
    <property type="entry name" value="L-lactate/malate_DH"/>
</dbReference>
<dbReference type="SUPFAM" id="SSF51735">
    <property type="entry name" value="NAD(P)-binding Rossmann-fold domains"/>
    <property type="match status" value="1"/>
</dbReference>
<dbReference type="FunFam" id="3.90.110.10:FF:000002">
    <property type="entry name" value="Malate dehydrogenase"/>
    <property type="match status" value="1"/>
</dbReference>
<feature type="binding site" evidence="6 8">
    <location>
        <position position="95"/>
    </location>
    <ligand>
        <name>substrate</name>
    </ligand>
</feature>
<evidence type="ECO:0000256" key="2">
    <source>
        <dbReference type="ARBA" id="ARBA00012995"/>
    </source>
</evidence>
<feature type="binding site" evidence="6 9">
    <location>
        <begin position="132"/>
        <end position="134"/>
    </location>
    <ligand>
        <name>NAD(+)</name>
        <dbReference type="ChEBI" id="CHEBI:57540"/>
    </ligand>
</feature>
<evidence type="ECO:0000259" key="11">
    <source>
        <dbReference type="Pfam" id="PF02866"/>
    </source>
</evidence>
<dbReference type="FunFam" id="3.40.50.720:FF:000010">
    <property type="entry name" value="Malate dehydrogenase"/>
    <property type="match status" value="1"/>
</dbReference>
<dbReference type="Pfam" id="PF00056">
    <property type="entry name" value="Ldh_1_N"/>
    <property type="match status" value="1"/>
</dbReference>
<feature type="domain" description="Lactate/malate dehydrogenase C-terminal" evidence="11">
    <location>
        <begin position="159"/>
        <end position="326"/>
    </location>
</feature>
<evidence type="ECO:0000256" key="6">
    <source>
        <dbReference type="HAMAP-Rule" id="MF_01517"/>
    </source>
</evidence>
<sequence length="330" mass="35049">MTTNNQNAVTVTVTGAGGQIGYSLLFRIAKGEVFGDRVVNLRLLETEQGLQAARGVALELADCAFPLLGEVTITAELDEGFKDANAVFLVGAKPRQKGEERADLLAANGKIFGPQGKAIAEHAADDVRVIVVGNPANTNAAIVAAHAEGLDPRRVTALTRLDHNRGLAQVADKLGVAVRDLKNMTVWGNHSASQFPDVTELTLNGEKVADKLDAAWVNDEFIPRVAKRGAEIIEVRGRSSAASAASGALDHMRDWVNGTAEGDWVSVALPSDGSYGIPEGLVFSFPCRSVNGEWEIVQGLEISPAQQERIDANIKELQEEKAAVVEAGLL</sequence>
<accession>A0A9X3LMC5</accession>
<comment type="catalytic activity">
    <reaction evidence="6">
        <text>(S)-malate + NAD(+) = oxaloacetate + NADH + H(+)</text>
        <dbReference type="Rhea" id="RHEA:21432"/>
        <dbReference type="ChEBI" id="CHEBI:15378"/>
        <dbReference type="ChEBI" id="CHEBI:15589"/>
        <dbReference type="ChEBI" id="CHEBI:16452"/>
        <dbReference type="ChEBI" id="CHEBI:57540"/>
        <dbReference type="ChEBI" id="CHEBI:57945"/>
        <dbReference type="EC" id="1.1.1.37"/>
    </reaction>
</comment>
<evidence type="ECO:0000313" key="13">
    <source>
        <dbReference type="Proteomes" id="UP001146469"/>
    </source>
</evidence>
<dbReference type="PIRSF" id="PIRSF000102">
    <property type="entry name" value="Lac_mal_DH"/>
    <property type="match status" value="1"/>
</dbReference>
<dbReference type="AlphaFoldDB" id="A0A9X3LMC5"/>
<dbReference type="NCBIfam" id="TIGR01759">
    <property type="entry name" value="MalateDH-SF1"/>
    <property type="match status" value="1"/>
</dbReference>
<dbReference type="InterPro" id="IPR001236">
    <property type="entry name" value="Lactate/malate_DH_N"/>
</dbReference>
<dbReference type="GO" id="GO:0006099">
    <property type="term" value="P:tricarboxylic acid cycle"/>
    <property type="evidence" value="ECO:0007669"/>
    <property type="project" value="UniProtKB-UniRule"/>
</dbReference>
<organism evidence="12 13">
    <name type="scientific">Corynebacterium evansiae</name>
    <dbReference type="NCBI Taxonomy" id="2913499"/>
    <lineage>
        <taxon>Bacteria</taxon>
        <taxon>Bacillati</taxon>
        <taxon>Actinomycetota</taxon>
        <taxon>Actinomycetes</taxon>
        <taxon>Mycobacteriales</taxon>
        <taxon>Corynebacteriaceae</taxon>
        <taxon>Corynebacterium</taxon>
    </lineage>
</organism>
<dbReference type="PANTHER" id="PTHR23382">
    <property type="entry name" value="MALATE DEHYDROGENASE"/>
    <property type="match status" value="1"/>
</dbReference>
<keyword evidence="4 6" id="KW-0560">Oxidoreductase</keyword>
<feature type="domain" description="Lactate/malate dehydrogenase N-terminal" evidence="10">
    <location>
        <begin position="10"/>
        <end position="155"/>
    </location>
</feature>